<evidence type="ECO:0000256" key="1">
    <source>
        <dbReference type="SAM" id="MobiDB-lite"/>
    </source>
</evidence>
<evidence type="ECO:0000313" key="2">
    <source>
        <dbReference type="EMBL" id="JAD20398.1"/>
    </source>
</evidence>
<feature type="compositionally biased region" description="Low complexity" evidence="1">
    <location>
        <begin position="8"/>
        <end position="19"/>
    </location>
</feature>
<feature type="region of interest" description="Disordered" evidence="1">
    <location>
        <begin position="1"/>
        <end position="71"/>
    </location>
</feature>
<accession>A0A0A8Y5Y0</accession>
<proteinExistence type="predicted"/>
<reference evidence="2" key="1">
    <citation type="submission" date="2014-09" db="EMBL/GenBank/DDBJ databases">
        <authorList>
            <person name="Magalhaes I.L.F."/>
            <person name="Oliveira U."/>
            <person name="Santos F.R."/>
            <person name="Vidigal T.H.D.A."/>
            <person name="Brescovit A.D."/>
            <person name="Santos A.J."/>
        </authorList>
    </citation>
    <scope>NUCLEOTIDE SEQUENCE</scope>
    <source>
        <tissue evidence="2">Shoot tissue taken approximately 20 cm above the soil surface</tissue>
    </source>
</reference>
<sequence>MEKNLAGSSNASQCPSSSSTRPGATPPNHNSSVSVPRRSSSFAPARTSTNSIHASTHMLRFRDYVSQDLGE</sequence>
<reference evidence="2" key="2">
    <citation type="journal article" date="2015" name="Data Brief">
        <title>Shoot transcriptome of the giant reed, Arundo donax.</title>
        <authorList>
            <person name="Barrero R.A."/>
            <person name="Guerrero F.D."/>
            <person name="Moolhuijzen P."/>
            <person name="Goolsby J.A."/>
            <person name="Tidwell J."/>
            <person name="Bellgard S.E."/>
            <person name="Bellgard M.I."/>
        </authorList>
    </citation>
    <scope>NUCLEOTIDE SEQUENCE</scope>
    <source>
        <tissue evidence="2">Shoot tissue taken approximately 20 cm above the soil surface</tissue>
    </source>
</reference>
<protein>
    <submittedName>
        <fullName evidence="2">Uncharacterized protein</fullName>
    </submittedName>
</protein>
<name>A0A0A8Y5Y0_ARUDO</name>
<dbReference type="AlphaFoldDB" id="A0A0A8Y5Y0"/>
<feature type="compositionally biased region" description="Low complexity" evidence="1">
    <location>
        <begin position="31"/>
        <end position="49"/>
    </location>
</feature>
<organism evidence="2">
    <name type="scientific">Arundo donax</name>
    <name type="common">Giant reed</name>
    <name type="synonym">Donax arundinaceus</name>
    <dbReference type="NCBI Taxonomy" id="35708"/>
    <lineage>
        <taxon>Eukaryota</taxon>
        <taxon>Viridiplantae</taxon>
        <taxon>Streptophyta</taxon>
        <taxon>Embryophyta</taxon>
        <taxon>Tracheophyta</taxon>
        <taxon>Spermatophyta</taxon>
        <taxon>Magnoliopsida</taxon>
        <taxon>Liliopsida</taxon>
        <taxon>Poales</taxon>
        <taxon>Poaceae</taxon>
        <taxon>PACMAD clade</taxon>
        <taxon>Arundinoideae</taxon>
        <taxon>Arundineae</taxon>
        <taxon>Arundo</taxon>
    </lineage>
</organism>
<dbReference type="EMBL" id="GBRH01277497">
    <property type="protein sequence ID" value="JAD20398.1"/>
    <property type="molecule type" value="Transcribed_RNA"/>
</dbReference>